<organism evidence="2 3">
    <name type="scientific">Ramularia collo-cygni</name>
    <dbReference type="NCBI Taxonomy" id="112498"/>
    <lineage>
        <taxon>Eukaryota</taxon>
        <taxon>Fungi</taxon>
        <taxon>Dikarya</taxon>
        <taxon>Ascomycota</taxon>
        <taxon>Pezizomycotina</taxon>
        <taxon>Dothideomycetes</taxon>
        <taxon>Dothideomycetidae</taxon>
        <taxon>Mycosphaerellales</taxon>
        <taxon>Mycosphaerellaceae</taxon>
        <taxon>Ramularia</taxon>
    </lineage>
</organism>
<dbReference type="GeneID" id="35602975"/>
<feature type="region of interest" description="Disordered" evidence="1">
    <location>
        <begin position="113"/>
        <end position="142"/>
    </location>
</feature>
<keyword evidence="3" id="KW-1185">Reference proteome</keyword>
<evidence type="ECO:0000256" key="1">
    <source>
        <dbReference type="SAM" id="MobiDB-lite"/>
    </source>
</evidence>
<evidence type="ECO:0000313" key="3">
    <source>
        <dbReference type="Proteomes" id="UP000225277"/>
    </source>
</evidence>
<gene>
    <name evidence="2" type="ORF">RCC_07868</name>
</gene>
<name>A0A2D3VIX2_9PEZI</name>
<dbReference type="Proteomes" id="UP000225277">
    <property type="component" value="Unassembled WGS sequence"/>
</dbReference>
<dbReference type="RefSeq" id="XP_023628888.1">
    <property type="nucleotide sequence ID" value="XM_023773120.1"/>
</dbReference>
<reference evidence="2 3" key="1">
    <citation type="submission" date="2016-03" db="EMBL/GenBank/DDBJ databases">
        <authorList>
            <person name="Ploux O."/>
        </authorList>
    </citation>
    <scope>NUCLEOTIDE SEQUENCE [LARGE SCALE GENOMIC DNA]</scope>
    <source>
        <strain evidence="2 3">URUG2</strain>
    </source>
</reference>
<accession>A0A2D3VIX2</accession>
<protein>
    <submittedName>
        <fullName evidence="2">Uncharacterized protein</fullName>
    </submittedName>
</protein>
<feature type="compositionally biased region" description="Basic residues" evidence="1">
    <location>
        <begin position="123"/>
        <end position="135"/>
    </location>
</feature>
<dbReference type="AlphaFoldDB" id="A0A2D3VIX2"/>
<proteinExistence type="predicted"/>
<sequence>MTFARGLSPVQQENWTSALYIFGPPPNSLAEWRQSTTYLLSQGGLFLFARRAARVLYLRMCVADVNTPELFTTHEEAKTILAAWDQLRKLHNDAAPVAAPVEAPTAATVEAHTPAPVEAPAGAKRKQKNTNKAKSKMPPSGRFAAVNTREVQPRAMSKAEVRGIVGRFDSPQTPIQVTLPNKAAFAAAVGADNVLSQRLSDRYYLTLPSKQEIVAAIPPNGITLHDLLLIFAPRLCLKTVANFVERVFQISAMDPVSHKLQPVMSLNQAETLAKGKYRDFAMRAARHCQPTQTTGNLKYDAFKQHGFEAHFFGQMREYRILKPRGRKEKIWYFSSEAADERTLKKFEPLMLEAERKRKEEDAKVAKQYMVLEEPQQVEAEKRRQEEELQVAKEYAMLEAEKKLQEEEMEVMKEHAICEQGGGPVERKRRDSVLDVSDTLLGIDRMEE</sequence>
<dbReference type="EMBL" id="FJUY01000012">
    <property type="protein sequence ID" value="CZT21999.1"/>
    <property type="molecule type" value="Genomic_DNA"/>
</dbReference>
<evidence type="ECO:0000313" key="2">
    <source>
        <dbReference type="EMBL" id="CZT21999.1"/>
    </source>
</evidence>